<keyword evidence="2" id="KW-0812">Transmembrane</keyword>
<feature type="region of interest" description="Disordered" evidence="1">
    <location>
        <begin position="55"/>
        <end position="78"/>
    </location>
</feature>
<feature type="region of interest" description="Disordered" evidence="1">
    <location>
        <begin position="1"/>
        <end position="29"/>
    </location>
</feature>
<dbReference type="AlphaFoldDB" id="A0A919S985"/>
<keyword evidence="4" id="KW-1185">Reference proteome</keyword>
<sequence length="78" mass="8290">MASLPLSGTPARVHAGNKQPGAHRQTNRRNKGVNVMGIAILLFFVAIAIASGAGLTFDSRDSGDWKPTTDGVRTPDRF</sequence>
<name>A0A919S985_9ACTN</name>
<proteinExistence type="predicted"/>
<organism evidence="3 4">
    <name type="scientific">Actinoplanes auranticolor</name>
    <dbReference type="NCBI Taxonomy" id="47988"/>
    <lineage>
        <taxon>Bacteria</taxon>
        <taxon>Bacillati</taxon>
        <taxon>Actinomycetota</taxon>
        <taxon>Actinomycetes</taxon>
        <taxon>Micromonosporales</taxon>
        <taxon>Micromonosporaceae</taxon>
        <taxon>Actinoplanes</taxon>
    </lineage>
</organism>
<feature type="transmembrane region" description="Helical" evidence="2">
    <location>
        <begin position="33"/>
        <end position="57"/>
    </location>
</feature>
<evidence type="ECO:0000256" key="2">
    <source>
        <dbReference type="SAM" id="Phobius"/>
    </source>
</evidence>
<comment type="caution">
    <text evidence="3">The sequence shown here is derived from an EMBL/GenBank/DDBJ whole genome shotgun (WGS) entry which is preliminary data.</text>
</comment>
<dbReference type="Proteomes" id="UP000681340">
    <property type="component" value="Unassembled WGS sequence"/>
</dbReference>
<dbReference type="EMBL" id="BOQL01000024">
    <property type="protein sequence ID" value="GIM67973.1"/>
    <property type="molecule type" value="Genomic_DNA"/>
</dbReference>
<evidence type="ECO:0000313" key="3">
    <source>
        <dbReference type="EMBL" id="GIM67973.1"/>
    </source>
</evidence>
<accession>A0A919S985</accession>
<protein>
    <submittedName>
        <fullName evidence="3">Uncharacterized protein</fullName>
    </submittedName>
</protein>
<gene>
    <name evidence="3" type="ORF">Aau02nite_29580</name>
</gene>
<evidence type="ECO:0000313" key="4">
    <source>
        <dbReference type="Proteomes" id="UP000681340"/>
    </source>
</evidence>
<reference evidence="3" key="1">
    <citation type="submission" date="2021-03" db="EMBL/GenBank/DDBJ databases">
        <title>Whole genome shotgun sequence of Actinoplanes auranticolor NBRC 12245.</title>
        <authorList>
            <person name="Komaki H."/>
            <person name="Tamura T."/>
        </authorList>
    </citation>
    <scope>NUCLEOTIDE SEQUENCE</scope>
    <source>
        <strain evidence="3">NBRC 12245</strain>
    </source>
</reference>
<keyword evidence="2" id="KW-1133">Transmembrane helix</keyword>
<keyword evidence="2" id="KW-0472">Membrane</keyword>
<evidence type="ECO:0000256" key="1">
    <source>
        <dbReference type="SAM" id="MobiDB-lite"/>
    </source>
</evidence>